<dbReference type="Proteomes" id="UP001054811">
    <property type="component" value="Chromosome"/>
</dbReference>
<evidence type="ECO:0000313" key="2">
    <source>
        <dbReference type="EMBL" id="UUT36002.1"/>
    </source>
</evidence>
<dbReference type="RefSeq" id="WP_259612650.1">
    <property type="nucleotide sequence ID" value="NZ_CP091139.2"/>
</dbReference>
<name>A0ABY5NLH9_9MICO</name>
<dbReference type="EMBL" id="CP091139">
    <property type="protein sequence ID" value="UUT36002.1"/>
    <property type="molecule type" value="Genomic_DNA"/>
</dbReference>
<evidence type="ECO:0000313" key="3">
    <source>
        <dbReference type="Proteomes" id="UP001054811"/>
    </source>
</evidence>
<feature type="region of interest" description="Disordered" evidence="1">
    <location>
        <begin position="145"/>
        <end position="172"/>
    </location>
</feature>
<accession>A0ABY5NLH9</accession>
<sequence>MSAQWQGWTDYWAQAAHAGDAFPYPYASSTGVAWKVRGDHSYAPAHFLERISTSAARSTDAGAEAEYLAVLDRCLLDRLISVNEGDQLATIAAELGLTRSLADALHAEYYAALVREAWADSVLTPDERDDLAAVAELAGCQPNSVGRMTRPVELRRPPHPTSPPASYCAPVT</sequence>
<keyword evidence="3" id="KW-1185">Reference proteome</keyword>
<organism evidence="2 3">
    <name type="scientific">Microbacterium elymi</name>
    <dbReference type="NCBI Taxonomy" id="2909587"/>
    <lineage>
        <taxon>Bacteria</taxon>
        <taxon>Bacillati</taxon>
        <taxon>Actinomycetota</taxon>
        <taxon>Actinomycetes</taxon>
        <taxon>Micrococcales</taxon>
        <taxon>Microbacteriaceae</taxon>
        <taxon>Microbacterium</taxon>
    </lineage>
</organism>
<proteinExistence type="predicted"/>
<evidence type="ECO:0000256" key="1">
    <source>
        <dbReference type="SAM" id="MobiDB-lite"/>
    </source>
</evidence>
<protein>
    <submittedName>
        <fullName evidence="2">Uncharacterized protein</fullName>
    </submittedName>
</protein>
<gene>
    <name evidence="2" type="ORF">L2X98_23120</name>
</gene>
<reference evidence="2" key="1">
    <citation type="submission" date="2022-01" db="EMBL/GenBank/DDBJ databases">
        <title>Microbacterium eymi and Microbacterium rhizovicinus sp. nov., isolated from the rhizospheric soil of Elymus tsukushiensis, a plant native to the Dokdo Islands, Republic of Korea.</title>
        <authorList>
            <person name="Hwang Y.J."/>
        </authorList>
    </citation>
    <scope>NUCLEOTIDE SEQUENCE</scope>
    <source>
        <strain evidence="2">KUDC0405</strain>
    </source>
</reference>